<evidence type="ECO:0000256" key="2">
    <source>
        <dbReference type="SAM" id="MobiDB-lite"/>
    </source>
</evidence>
<feature type="coiled-coil region" evidence="1">
    <location>
        <begin position="576"/>
        <end position="603"/>
    </location>
</feature>
<evidence type="ECO:0000259" key="3">
    <source>
        <dbReference type="Pfam" id="PF13086"/>
    </source>
</evidence>
<keyword evidence="1" id="KW-0175">Coiled coil</keyword>
<dbReference type="Gene3D" id="3.40.50.300">
    <property type="entry name" value="P-loop containing nucleotide triphosphate hydrolases"/>
    <property type="match status" value="2"/>
</dbReference>
<dbReference type="InterPro" id="IPR041677">
    <property type="entry name" value="DNA2/NAM7_AAA_11"/>
</dbReference>
<dbReference type="EMBL" id="JASNQZ010000010">
    <property type="protein sequence ID" value="KAL0952306.1"/>
    <property type="molecule type" value="Genomic_DNA"/>
</dbReference>
<evidence type="ECO:0000313" key="5">
    <source>
        <dbReference type="EMBL" id="KAL0952306.1"/>
    </source>
</evidence>
<dbReference type="InterPro" id="IPR045055">
    <property type="entry name" value="DNA2/NAM7-like"/>
</dbReference>
<evidence type="ECO:0000313" key="6">
    <source>
        <dbReference type="Proteomes" id="UP001556367"/>
    </source>
</evidence>
<dbReference type="InterPro" id="IPR041679">
    <property type="entry name" value="DNA2/NAM7-like_C"/>
</dbReference>
<dbReference type="PANTHER" id="PTHR10887:SF517">
    <property type="entry name" value="RNA HELICASE NONSENSE MRNA REDUCING FACTOR"/>
    <property type="match status" value="1"/>
</dbReference>
<reference evidence="6" key="1">
    <citation type="submission" date="2024-06" db="EMBL/GenBank/DDBJ databases">
        <title>Multi-omics analyses provide insights into the biosynthesis of the anticancer antibiotic pleurotin in Hohenbuehelia grisea.</title>
        <authorList>
            <person name="Weaver J.A."/>
            <person name="Alberti F."/>
        </authorList>
    </citation>
    <scope>NUCLEOTIDE SEQUENCE [LARGE SCALE GENOMIC DNA]</scope>
    <source>
        <strain evidence="6">T-177</strain>
    </source>
</reference>
<dbReference type="Pfam" id="PF13086">
    <property type="entry name" value="AAA_11"/>
    <property type="match status" value="1"/>
</dbReference>
<evidence type="ECO:0008006" key="7">
    <source>
        <dbReference type="Google" id="ProtNLM"/>
    </source>
</evidence>
<name>A0ABR3J9E0_9AGAR</name>
<keyword evidence="6" id="KW-1185">Reference proteome</keyword>
<evidence type="ECO:0000256" key="1">
    <source>
        <dbReference type="SAM" id="Coils"/>
    </source>
</evidence>
<gene>
    <name evidence="5" type="ORF">HGRIS_006594</name>
</gene>
<organism evidence="5 6">
    <name type="scientific">Hohenbuehelia grisea</name>
    <dbReference type="NCBI Taxonomy" id="104357"/>
    <lineage>
        <taxon>Eukaryota</taxon>
        <taxon>Fungi</taxon>
        <taxon>Dikarya</taxon>
        <taxon>Basidiomycota</taxon>
        <taxon>Agaricomycotina</taxon>
        <taxon>Agaricomycetes</taxon>
        <taxon>Agaricomycetidae</taxon>
        <taxon>Agaricales</taxon>
        <taxon>Pleurotineae</taxon>
        <taxon>Pleurotaceae</taxon>
        <taxon>Hohenbuehelia</taxon>
    </lineage>
</organism>
<sequence>MLCSRFSTSSKARPRTSPPRLKKPSQESHLLLRAAEFEWLQPNDPADHIVAGPVSAEEEAPTPQLENVFPGAPEQDFSPSTHPANTLSDTQTPTSSFPDQSYTLSVNDTPESSSTPTLQSAPSCEPDEQDVYTPAFRFDWRDRAPSRIIAQARARKGTSSAPDPDLFFGQRAQNHPKRFPPVNVGVQLGEPYFDAIEAYQDHFLPLLTAEQAEDEQVLNNRLSTWGLDRLKAEGYTLTDLTAYWLNANQFGRPVASFLLGPGLSLPDHRFDNGTQVLVSRFDPLKEEPQRGNVVSKTPSHIKVAFEDRFDLSDGIWRLDLGRSNIIFDRMRAAISAMHHDPSAQEATHPLGSDRQIILTGTYLRDILLRTFVPSTHPHAHVPLQAPDDVQYVSHDTLDHQARTDVDDLAAELQSFSDEATVSETTSAHTFIPAVDQRFWDGAFKDDMRIQSWARRYMRVDPVVVEGDPVLKGLNSTQIRAMAMMVGQRASLVQGPPGTGKTKTIVETIKLLKMHFEVPHPLLVCTFTNVAVDNLVEGLAASGLNPLRVGYGGKVKASLAEYTLDRQIDLHPSKPELDALSQKSKALEEELTSLLRRRRTHEMQYSGPRAAEIQRRMRWADSALRNRLHSTRNQMYALYHRILHDIMKQSDVICTTCISSACVALKAIDFPAVFLDEASMSTEPASLIPLMKGAEHVAFIGDHKQLPPVITSTEAQANGLGISLFERLAEEGVVPSIMLDTQYRMHPGISDFPSGEFYNFQLHDGTVDDSGNIVPYLSPPLSQHMPPRGVKLGRRLPVVFLDHPGSESTKDRSRVNMHEAHIVCSVVEDLLLQNPDLTGSDIGIITPYIAQVVLLTRLLNSDPKYVERFRSVLGDARLMQLGDIEVKTVDGFEGREKAVIVFSTVRNNNHGYIGFLADRRRLNVGLTRAKRGLFVIGNLGTLKAGKAMQREDGEGGARRMNQGVESWRRYASYLSDQELIVTLSGRSLNKALYSNLLNVKA</sequence>
<protein>
    <recommendedName>
        <fullName evidence="7">P-loop containing nucleoside triphosphate hydrolase protein</fullName>
    </recommendedName>
</protein>
<feature type="region of interest" description="Disordered" evidence="2">
    <location>
        <begin position="39"/>
        <end position="129"/>
    </location>
</feature>
<dbReference type="InterPro" id="IPR047187">
    <property type="entry name" value="SF1_C_Upf1"/>
</dbReference>
<feature type="region of interest" description="Disordered" evidence="2">
    <location>
        <begin position="1"/>
        <end position="26"/>
    </location>
</feature>
<feature type="compositionally biased region" description="Polar residues" evidence="2">
    <location>
        <begin position="77"/>
        <end position="122"/>
    </location>
</feature>
<proteinExistence type="predicted"/>
<dbReference type="PANTHER" id="PTHR10887">
    <property type="entry name" value="DNA2/NAM7 HELICASE FAMILY"/>
    <property type="match status" value="1"/>
</dbReference>
<dbReference type="InterPro" id="IPR027417">
    <property type="entry name" value="P-loop_NTPase"/>
</dbReference>
<dbReference type="Pfam" id="PF13087">
    <property type="entry name" value="AAA_12"/>
    <property type="match status" value="1"/>
</dbReference>
<comment type="caution">
    <text evidence="5">The sequence shown here is derived from an EMBL/GenBank/DDBJ whole genome shotgun (WGS) entry which is preliminary data.</text>
</comment>
<feature type="domain" description="DNA2/NAM7 helicase-like C-terminal" evidence="4">
    <location>
        <begin position="720"/>
        <end position="937"/>
    </location>
</feature>
<evidence type="ECO:0000259" key="4">
    <source>
        <dbReference type="Pfam" id="PF13087"/>
    </source>
</evidence>
<dbReference type="CDD" id="cd18808">
    <property type="entry name" value="SF1_C_Upf1"/>
    <property type="match status" value="1"/>
</dbReference>
<dbReference type="Proteomes" id="UP001556367">
    <property type="component" value="Unassembled WGS sequence"/>
</dbReference>
<feature type="domain" description="DNA2/NAM7 helicase helicase" evidence="3">
    <location>
        <begin position="473"/>
        <end position="711"/>
    </location>
</feature>
<feature type="compositionally biased region" description="Polar residues" evidence="2">
    <location>
        <begin position="1"/>
        <end position="11"/>
    </location>
</feature>
<accession>A0ABR3J9E0</accession>
<dbReference type="SUPFAM" id="SSF52540">
    <property type="entry name" value="P-loop containing nucleoside triphosphate hydrolases"/>
    <property type="match status" value="1"/>
</dbReference>